<evidence type="ECO:0000313" key="5">
    <source>
        <dbReference type="EMBL" id="CAF3866848.1"/>
    </source>
</evidence>
<feature type="region of interest" description="Disordered" evidence="1">
    <location>
        <begin position="380"/>
        <end position="409"/>
    </location>
</feature>
<reference evidence="3" key="1">
    <citation type="submission" date="2021-02" db="EMBL/GenBank/DDBJ databases">
        <authorList>
            <person name="Nowell W R."/>
        </authorList>
    </citation>
    <scope>NUCLEOTIDE SEQUENCE</scope>
</reference>
<dbReference type="EMBL" id="CAJOAZ010001866">
    <property type="protein sequence ID" value="CAF3866848.1"/>
    <property type="molecule type" value="Genomic_DNA"/>
</dbReference>
<organism evidence="3 6">
    <name type="scientific">Adineta steineri</name>
    <dbReference type="NCBI Taxonomy" id="433720"/>
    <lineage>
        <taxon>Eukaryota</taxon>
        <taxon>Metazoa</taxon>
        <taxon>Spiralia</taxon>
        <taxon>Gnathifera</taxon>
        <taxon>Rotifera</taxon>
        <taxon>Eurotatoria</taxon>
        <taxon>Bdelloidea</taxon>
        <taxon>Adinetida</taxon>
        <taxon>Adinetidae</taxon>
        <taxon>Adineta</taxon>
    </lineage>
</organism>
<evidence type="ECO:0000256" key="1">
    <source>
        <dbReference type="SAM" id="MobiDB-lite"/>
    </source>
</evidence>
<evidence type="ECO:0000313" key="6">
    <source>
        <dbReference type="Proteomes" id="UP000663845"/>
    </source>
</evidence>
<dbReference type="GO" id="GO:0003676">
    <property type="term" value="F:nucleic acid binding"/>
    <property type="evidence" value="ECO:0007669"/>
    <property type="project" value="InterPro"/>
</dbReference>
<dbReference type="Proteomes" id="UP000663868">
    <property type="component" value="Unassembled WGS sequence"/>
</dbReference>
<dbReference type="EMBL" id="CAJOBB010000741">
    <property type="protein sequence ID" value="CAF3741679.1"/>
    <property type="molecule type" value="Genomic_DNA"/>
</dbReference>
<sequence>MASSQKSRNWEVKVTSLPTTITAVQLANTFHLDVRRIRVPRNQKYDTYIAWISDFVSENDAKEFSRQWSEYVISGVPIKCTAAPPKDDNIGNYPPPQPLLPVIESGNWQVKITSLPTTITAAQLANTFHLDIRRIRVPRNQKYDTYIAWLSDFVSEDAKEFARQWSEFMISGVPIKCTAVPPKDDNKGNYPPPQPSLPIIESGDWEVKVTSLPTTITAAQLANTFHLDVRRIRVPRNQKYDTYIAWLSGFASEDDAEEFARQWSEFMISGVPIKCTAVSPKDDNTASYPTAQSSLPVRKSGNWQVKVKPLPSSITAAQLASTLHLDVRRIHVPKDQKSDTCIAWLFDFVSKDDAKEFARQWSEYVISGVPIKCTAVPPKDGNAGNYSPLHQSPDGQKLTQPYRDKQNFL</sequence>
<dbReference type="Proteomes" id="UP000663844">
    <property type="component" value="Unassembled WGS sequence"/>
</dbReference>
<dbReference type="InterPro" id="IPR035979">
    <property type="entry name" value="RBD_domain_sf"/>
</dbReference>
<evidence type="ECO:0000313" key="4">
    <source>
        <dbReference type="EMBL" id="CAF3741679.1"/>
    </source>
</evidence>
<comment type="caution">
    <text evidence="3">The sequence shown here is derived from an EMBL/GenBank/DDBJ whole genome shotgun (WGS) entry which is preliminary data.</text>
</comment>
<gene>
    <name evidence="2" type="ORF">IZO911_LOCUS7735</name>
    <name evidence="3" type="ORF">JYZ213_LOCUS25153</name>
    <name evidence="4" type="ORF">KXQ929_LOCUS13696</name>
    <name evidence="5" type="ORF">OXD698_LOCUS22133</name>
</gene>
<evidence type="ECO:0000313" key="3">
    <source>
        <dbReference type="EMBL" id="CAF1169929.1"/>
    </source>
</evidence>
<proteinExistence type="predicted"/>
<dbReference type="EMBL" id="CAJNOE010000051">
    <property type="protein sequence ID" value="CAF0816108.1"/>
    <property type="molecule type" value="Genomic_DNA"/>
</dbReference>
<protein>
    <submittedName>
        <fullName evidence="3">Uncharacterized protein</fullName>
    </submittedName>
</protein>
<name>A0A814U712_9BILA</name>
<dbReference type="AlphaFoldDB" id="A0A814U712"/>
<dbReference type="Proteomes" id="UP000663845">
    <property type="component" value="Unassembled WGS sequence"/>
</dbReference>
<dbReference type="Proteomes" id="UP000663860">
    <property type="component" value="Unassembled WGS sequence"/>
</dbReference>
<evidence type="ECO:0000313" key="2">
    <source>
        <dbReference type="EMBL" id="CAF0816108.1"/>
    </source>
</evidence>
<feature type="compositionally biased region" description="Polar residues" evidence="1">
    <location>
        <begin position="384"/>
        <end position="399"/>
    </location>
</feature>
<accession>A0A814U712</accession>
<dbReference type="EMBL" id="CAJNOG010000318">
    <property type="protein sequence ID" value="CAF1169929.1"/>
    <property type="molecule type" value="Genomic_DNA"/>
</dbReference>
<dbReference type="SUPFAM" id="SSF54928">
    <property type="entry name" value="RNA-binding domain, RBD"/>
    <property type="match status" value="1"/>
</dbReference>